<keyword evidence="2" id="KW-1185">Reference proteome</keyword>
<dbReference type="Proteomes" id="UP000309561">
    <property type="component" value="Unassembled WGS sequence"/>
</dbReference>
<comment type="caution">
    <text evidence="1">The sequence shown here is derived from an EMBL/GenBank/DDBJ whole genome shotgun (WGS) entry which is preliminary data.</text>
</comment>
<evidence type="ECO:0000313" key="1">
    <source>
        <dbReference type="EMBL" id="TKI68303.1"/>
    </source>
</evidence>
<organism evidence="1 2">
    <name type="scientific">Sulfurimonas crateris</name>
    <dbReference type="NCBI Taxonomy" id="2574727"/>
    <lineage>
        <taxon>Bacteria</taxon>
        <taxon>Pseudomonadati</taxon>
        <taxon>Campylobacterota</taxon>
        <taxon>Epsilonproteobacteria</taxon>
        <taxon>Campylobacterales</taxon>
        <taxon>Sulfurimonadaceae</taxon>
        <taxon>Sulfurimonas</taxon>
    </lineage>
</organism>
<evidence type="ECO:0000313" key="2">
    <source>
        <dbReference type="Proteomes" id="UP000309561"/>
    </source>
</evidence>
<dbReference type="OrthoDB" id="5334106at2"/>
<dbReference type="RefSeq" id="WP_137015409.1">
    <property type="nucleotide sequence ID" value="NZ_SZPX01000009.1"/>
</dbReference>
<evidence type="ECO:0008006" key="3">
    <source>
        <dbReference type="Google" id="ProtNLM"/>
    </source>
</evidence>
<dbReference type="EMBL" id="SZPX01000009">
    <property type="protein sequence ID" value="TKI68303.1"/>
    <property type="molecule type" value="Genomic_DNA"/>
</dbReference>
<dbReference type="AlphaFoldDB" id="A0A4V5TLL9"/>
<protein>
    <recommendedName>
        <fullName evidence="3">Flagellar protein FlgN</fullName>
    </recommendedName>
</protein>
<accession>A0A4V5TLL9</accession>
<gene>
    <name evidence="1" type="ORF">FCU45_11405</name>
</gene>
<proteinExistence type="predicted"/>
<sequence>MLSYHLQSAINDLRDLIKITESDIEDIQVANHNPQFDRLKLKEEKLKSFESKKAMIDHEISALIRLHPDVELPELLNEEQHTMLNELKVELSNLHSINKRYAKLVLAVSNLYNTFLENLIPTEMNGYNKVASKDSTILKVRA</sequence>
<name>A0A4V5TLL9_9BACT</name>
<reference evidence="1 2" key="1">
    <citation type="submission" date="2019-04" db="EMBL/GenBank/DDBJ databases">
        <title>Sulfurimonas crateris sp. nov. a facultative anaerobic sulfur-oxidizing chemolithautotrophic bacterium isolated from a terrestrial mud vulcano.</title>
        <authorList>
            <person name="Ratnikova N.M."/>
            <person name="Slobodkin A.I."/>
            <person name="Merkel A.Y."/>
            <person name="Novikov A."/>
            <person name="Bonch-Osmolovskaya E.A."/>
            <person name="Slobodkina G.B."/>
        </authorList>
    </citation>
    <scope>NUCLEOTIDE SEQUENCE [LARGE SCALE GENOMIC DNA]</scope>
    <source>
        <strain evidence="1 2">SN118</strain>
    </source>
</reference>